<proteinExistence type="inferred from homology"/>
<dbReference type="AlphaFoldDB" id="A0A930B4J5"/>
<dbReference type="GO" id="GO:0009396">
    <property type="term" value="P:folic acid-containing compound biosynthetic process"/>
    <property type="evidence" value="ECO:0007669"/>
    <property type="project" value="TreeGrafter"/>
</dbReference>
<gene>
    <name evidence="5" type="ORF">HXL70_03595</name>
</gene>
<dbReference type="EMBL" id="JABZMK010000011">
    <property type="protein sequence ID" value="MBF1129113.1"/>
    <property type="molecule type" value="Genomic_DNA"/>
</dbReference>
<dbReference type="PANTHER" id="PTHR23407">
    <property type="entry name" value="ATPASE INHIBITOR/5-FORMYLTETRAHYDROFOLATE CYCLO-LIGASE"/>
    <property type="match status" value="1"/>
</dbReference>
<name>A0A930B4J5_9FIRM</name>
<reference evidence="5" key="1">
    <citation type="submission" date="2020-04" db="EMBL/GenBank/DDBJ databases">
        <title>Deep metagenomics examines the oral microbiome during advanced dental caries in children, revealing novel taxa and co-occurrences with host molecules.</title>
        <authorList>
            <person name="Baker J.L."/>
            <person name="Morton J.T."/>
            <person name="Dinis M."/>
            <person name="Alvarez R."/>
            <person name="Tran N.C."/>
            <person name="Knight R."/>
            <person name="Edlund A."/>
        </authorList>
    </citation>
    <scope>NUCLEOTIDE SEQUENCE</scope>
    <source>
        <strain evidence="5">JCVI_32_bin.14</strain>
    </source>
</reference>
<keyword evidence="5" id="KW-0436">Ligase</keyword>
<evidence type="ECO:0000256" key="3">
    <source>
        <dbReference type="ARBA" id="ARBA00022840"/>
    </source>
</evidence>
<evidence type="ECO:0000256" key="2">
    <source>
        <dbReference type="ARBA" id="ARBA00022741"/>
    </source>
</evidence>
<dbReference type="Pfam" id="PF01812">
    <property type="entry name" value="5-FTHF_cyc-lig"/>
    <property type="match status" value="1"/>
</dbReference>
<keyword evidence="2 4" id="KW-0547">Nucleotide-binding</keyword>
<dbReference type="NCBIfam" id="TIGR02727">
    <property type="entry name" value="MTHFS_bact"/>
    <property type="match status" value="1"/>
</dbReference>
<protein>
    <recommendedName>
        <fullName evidence="4">5-formyltetrahydrofolate cyclo-ligase</fullName>
        <ecNumber evidence="4">6.3.3.2</ecNumber>
    </recommendedName>
</protein>
<evidence type="ECO:0000313" key="6">
    <source>
        <dbReference type="Proteomes" id="UP000757890"/>
    </source>
</evidence>
<dbReference type="EC" id="6.3.3.2" evidence="4"/>
<dbReference type="GO" id="GO:0005524">
    <property type="term" value="F:ATP binding"/>
    <property type="evidence" value="ECO:0007669"/>
    <property type="project" value="UniProtKB-KW"/>
</dbReference>
<dbReference type="GO" id="GO:0046872">
    <property type="term" value="F:metal ion binding"/>
    <property type="evidence" value="ECO:0007669"/>
    <property type="project" value="UniProtKB-KW"/>
</dbReference>
<dbReference type="InterPro" id="IPR037171">
    <property type="entry name" value="NagB/RpiA_transferase-like"/>
</dbReference>
<dbReference type="GO" id="GO:0035999">
    <property type="term" value="P:tetrahydrofolate interconversion"/>
    <property type="evidence" value="ECO:0007669"/>
    <property type="project" value="TreeGrafter"/>
</dbReference>
<dbReference type="InterPro" id="IPR002698">
    <property type="entry name" value="FTHF_cligase"/>
</dbReference>
<dbReference type="SUPFAM" id="SSF100950">
    <property type="entry name" value="NagB/RpiA/CoA transferase-like"/>
    <property type="match status" value="1"/>
</dbReference>
<organism evidence="5 6">
    <name type="scientific">Dialister invisus</name>
    <dbReference type="NCBI Taxonomy" id="218538"/>
    <lineage>
        <taxon>Bacteria</taxon>
        <taxon>Bacillati</taxon>
        <taxon>Bacillota</taxon>
        <taxon>Negativicutes</taxon>
        <taxon>Veillonellales</taxon>
        <taxon>Veillonellaceae</taxon>
        <taxon>Dialister</taxon>
    </lineage>
</organism>
<comment type="catalytic activity">
    <reaction evidence="4">
        <text>(6S)-5-formyl-5,6,7,8-tetrahydrofolate + ATP = (6R)-5,10-methenyltetrahydrofolate + ADP + phosphate</text>
        <dbReference type="Rhea" id="RHEA:10488"/>
        <dbReference type="ChEBI" id="CHEBI:30616"/>
        <dbReference type="ChEBI" id="CHEBI:43474"/>
        <dbReference type="ChEBI" id="CHEBI:57455"/>
        <dbReference type="ChEBI" id="CHEBI:57457"/>
        <dbReference type="ChEBI" id="CHEBI:456216"/>
        <dbReference type="EC" id="6.3.3.2"/>
    </reaction>
</comment>
<dbReference type="RefSeq" id="WP_227137074.1">
    <property type="nucleotide sequence ID" value="NZ_CAJPSS010000002.1"/>
</dbReference>
<dbReference type="PIRSF" id="PIRSF006806">
    <property type="entry name" value="FTHF_cligase"/>
    <property type="match status" value="1"/>
</dbReference>
<dbReference type="Gene3D" id="3.40.50.10420">
    <property type="entry name" value="NagB/RpiA/CoA transferase-like"/>
    <property type="match status" value="1"/>
</dbReference>
<keyword evidence="3 4" id="KW-0067">ATP-binding</keyword>
<dbReference type="Proteomes" id="UP000757890">
    <property type="component" value="Unassembled WGS sequence"/>
</dbReference>
<comment type="caution">
    <text evidence="5">The sequence shown here is derived from an EMBL/GenBank/DDBJ whole genome shotgun (WGS) entry which is preliminary data.</text>
</comment>
<sequence length="197" mass="22295">MIMEEPLLIYKKKELRKKMLALRRALSTDETDKMAMCLRANIVSLPQYKKANRIMAFLAMRGESNLDPLIEQALADEKEIYIPVCLPERQMGAGRLFSMSGFTKGPLGLRNLPAPYTMIAPEDLDLVLVPAVACGVDGTRLGMGAGYYDRYLERVSLEKRVSVLWDFQVMDSVPNGIYDKYISKIVTEKRIIITKRG</sequence>
<evidence type="ECO:0000256" key="1">
    <source>
        <dbReference type="ARBA" id="ARBA00010638"/>
    </source>
</evidence>
<dbReference type="PANTHER" id="PTHR23407:SF1">
    <property type="entry name" value="5-FORMYLTETRAHYDROFOLATE CYCLO-LIGASE"/>
    <property type="match status" value="1"/>
</dbReference>
<keyword evidence="4" id="KW-0460">Magnesium</keyword>
<evidence type="ECO:0000256" key="4">
    <source>
        <dbReference type="RuleBase" id="RU361279"/>
    </source>
</evidence>
<accession>A0A930B4J5</accession>
<dbReference type="InterPro" id="IPR024185">
    <property type="entry name" value="FTHF_cligase-like_sf"/>
</dbReference>
<evidence type="ECO:0000313" key="5">
    <source>
        <dbReference type="EMBL" id="MBF1129113.1"/>
    </source>
</evidence>
<comment type="similarity">
    <text evidence="1 4">Belongs to the 5-formyltetrahydrofolate cyclo-ligase family.</text>
</comment>
<keyword evidence="4" id="KW-0479">Metal-binding</keyword>
<dbReference type="GO" id="GO:0030272">
    <property type="term" value="F:5-formyltetrahydrofolate cyclo-ligase activity"/>
    <property type="evidence" value="ECO:0007669"/>
    <property type="project" value="UniProtKB-EC"/>
</dbReference>
<comment type="cofactor">
    <cofactor evidence="4">
        <name>Mg(2+)</name>
        <dbReference type="ChEBI" id="CHEBI:18420"/>
    </cofactor>
</comment>